<keyword evidence="5" id="KW-1185">Reference proteome</keyword>
<evidence type="ECO:0000313" key="5">
    <source>
        <dbReference type="Proteomes" id="UP001183006"/>
    </source>
</evidence>
<accession>A0AA51UGU1</accession>
<dbReference type="KEGG" id="mmav:RE476_03515"/>
<evidence type="ECO:0000256" key="1">
    <source>
        <dbReference type="ARBA" id="ARBA00001968"/>
    </source>
</evidence>
<proteinExistence type="inferred from homology"/>
<dbReference type="PIRSF" id="PIRSF006305">
    <property type="entry name" value="Maf"/>
    <property type="match status" value="1"/>
</dbReference>
<dbReference type="EC" id="3.6.1.9" evidence="3"/>
<dbReference type="PANTHER" id="PTHR43213:SF5">
    <property type="entry name" value="BIFUNCTIONAL DTTP_UTP PYROPHOSPHATASE_METHYLTRANSFERASE PROTEIN-RELATED"/>
    <property type="match status" value="1"/>
</dbReference>
<dbReference type="GO" id="GO:0047429">
    <property type="term" value="F:nucleoside triphosphate diphosphatase activity"/>
    <property type="evidence" value="ECO:0007669"/>
    <property type="project" value="UniProtKB-EC"/>
</dbReference>
<gene>
    <name evidence="4" type="ORF">RE476_03515</name>
</gene>
<comment type="subcellular location">
    <subcellularLocation>
        <location evidence="3">Cytoplasm</location>
    </subcellularLocation>
</comment>
<name>A0AA51UGU1_9EURY</name>
<keyword evidence="2 3" id="KW-0378">Hydrolase</keyword>
<dbReference type="CDD" id="cd00555">
    <property type="entry name" value="Maf"/>
    <property type="match status" value="1"/>
</dbReference>
<sequence>MTRIVLASASARRKELLEQLIGADFEICISSYAEDTGKGLKPIELVMHHSREKAIDVVKNREEGIIISADMIVVFKGEVLGKPADEGHAKEMLQKISGQKIQVITGLTVMDAGSMKEVTECEITDVLMREMPDKLIDGYVQTGESLGKAGAFGIQGKGAILVERLEGDYFNVVGLPLFRLSKLLEKFNINVLGV</sequence>
<protein>
    <recommendedName>
        <fullName evidence="3">Nucleoside triphosphate pyrophosphatase</fullName>
        <ecNumber evidence="3">3.6.1.9</ecNumber>
    </recommendedName>
    <alternativeName>
        <fullName evidence="3">Nucleotide pyrophosphatase</fullName>
        <shortName evidence="3">Nucleotide PPase</shortName>
    </alternativeName>
</protein>
<comment type="caution">
    <text evidence="3">Lacks conserved residue(s) required for the propagation of feature annotation.</text>
</comment>
<dbReference type="PANTHER" id="PTHR43213">
    <property type="entry name" value="BIFUNCTIONAL DTTP/UTP PYROPHOSPHATASE/METHYLTRANSFERASE PROTEIN-RELATED"/>
    <property type="match status" value="1"/>
</dbReference>
<feature type="active site" description="Proton acceptor" evidence="3">
    <location>
        <position position="70"/>
    </location>
</feature>
<comment type="cofactor">
    <cofactor evidence="1 3">
        <name>a divalent metal cation</name>
        <dbReference type="ChEBI" id="CHEBI:60240"/>
    </cofactor>
</comment>
<dbReference type="NCBIfam" id="TIGR00172">
    <property type="entry name" value="maf"/>
    <property type="match status" value="1"/>
</dbReference>
<dbReference type="Proteomes" id="UP001183006">
    <property type="component" value="Chromosome"/>
</dbReference>
<comment type="function">
    <text evidence="3">Nucleoside triphosphate pyrophosphatase. May have a dual role in cell division arrest and in preventing the incorporation of modified nucleotides into cellular nucleic acids.</text>
</comment>
<dbReference type="InterPro" id="IPR029001">
    <property type="entry name" value="ITPase-like_fam"/>
</dbReference>
<dbReference type="GO" id="GO:0005737">
    <property type="term" value="C:cytoplasm"/>
    <property type="evidence" value="ECO:0007669"/>
    <property type="project" value="UniProtKB-SubCell"/>
</dbReference>
<dbReference type="Pfam" id="PF02545">
    <property type="entry name" value="Maf"/>
    <property type="match status" value="1"/>
</dbReference>
<comment type="catalytic activity">
    <reaction evidence="3">
        <text>a 2'-deoxyribonucleoside 5'-triphosphate + H2O = a 2'-deoxyribonucleoside 5'-phosphate + diphosphate + H(+)</text>
        <dbReference type="Rhea" id="RHEA:44644"/>
        <dbReference type="ChEBI" id="CHEBI:15377"/>
        <dbReference type="ChEBI" id="CHEBI:15378"/>
        <dbReference type="ChEBI" id="CHEBI:33019"/>
        <dbReference type="ChEBI" id="CHEBI:61560"/>
        <dbReference type="ChEBI" id="CHEBI:65317"/>
        <dbReference type="EC" id="3.6.1.9"/>
    </reaction>
</comment>
<evidence type="ECO:0000256" key="3">
    <source>
        <dbReference type="HAMAP-Rule" id="MF_00528"/>
    </source>
</evidence>
<keyword evidence="3" id="KW-0546">Nucleotide metabolism</keyword>
<reference evidence="4" key="1">
    <citation type="submission" date="2023-08" db="EMBL/GenBank/DDBJ databases">
        <title>Methanolobus mangrovi sp. nov. and Methanolobus sediminis sp. nov, two novel methylotrophic methanogens isolated from mangrove sediments in China.</title>
        <authorList>
            <person name="Zhou J."/>
        </authorList>
    </citation>
    <scope>NUCLEOTIDE SEQUENCE</scope>
    <source>
        <strain evidence="4">FTZ2</strain>
    </source>
</reference>
<dbReference type="InterPro" id="IPR003697">
    <property type="entry name" value="Maf-like"/>
</dbReference>
<dbReference type="Gene3D" id="3.90.950.10">
    <property type="match status" value="1"/>
</dbReference>
<comment type="catalytic activity">
    <reaction evidence="3">
        <text>a ribonucleoside 5'-triphosphate + H2O = a ribonucleoside 5'-phosphate + diphosphate + H(+)</text>
        <dbReference type="Rhea" id="RHEA:23996"/>
        <dbReference type="ChEBI" id="CHEBI:15377"/>
        <dbReference type="ChEBI" id="CHEBI:15378"/>
        <dbReference type="ChEBI" id="CHEBI:33019"/>
        <dbReference type="ChEBI" id="CHEBI:58043"/>
        <dbReference type="ChEBI" id="CHEBI:61557"/>
        <dbReference type="EC" id="3.6.1.9"/>
    </reaction>
</comment>
<dbReference type="GO" id="GO:0009117">
    <property type="term" value="P:nucleotide metabolic process"/>
    <property type="evidence" value="ECO:0007669"/>
    <property type="project" value="UniProtKB-KW"/>
</dbReference>
<organism evidence="4 5">
    <name type="scientific">Methanolobus mangrovi</name>
    <dbReference type="NCBI Taxonomy" id="3072977"/>
    <lineage>
        <taxon>Archaea</taxon>
        <taxon>Methanobacteriati</taxon>
        <taxon>Methanobacteriota</taxon>
        <taxon>Stenosarchaea group</taxon>
        <taxon>Methanomicrobia</taxon>
        <taxon>Methanosarcinales</taxon>
        <taxon>Methanosarcinaceae</taxon>
        <taxon>Methanolobus</taxon>
    </lineage>
</organism>
<dbReference type="RefSeq" id="WP_309309019.1">
    <property type="nucleotide sequence ID" value="NZ_CP133594.1"/>
</dbReference>
<evidence type="ECO:0000256" key="2">
    <source>
        <dbReference type="ARBA" id="ARBA00022801"/>
    </source>
</evidence>
<dbReference type="HAMAP" id="MF_00528">
    <property type="entry name" value="Maf"/>
    <property type="match status" value="1"/>
</dbReference>
<dbReference type="SUPFAM" id="SSF52972">
    <property type="entry name" value="ITPase-like"/>
    <property type="match status" value="1"/>
</dbReference>
<dbReference type="GeneID" id="84229178"/>
<dbReference type="EMBL" id="CP133594">
    <property type="protein sequence ID" value="WMW22905.1"/>
    <property type="molecule type" value="Genomic_DNA"/>
</dbReference>
<evidence type="ECO:0000313" key="4">
    <source>
        <dbReference type="EMBL" id="WMW22905.1"/>
    </source>
</evidence>
<comment type="similarity">
    <text evidence="3">Belongs to the Maf family.</text>
</comment>
<keyword evidence="3" id="KW-0963">Cytoplasm</keyword>
<dbReference type="AlphaFoldDB" id="A0AA51UGU1"/>